<gene>
    <name evidence="1" type="ORF">MAC_04905</name>
</gene>
<sequence length="275" mass="31408">MAPSLMILETQTPWCHPLLYKDGLPKSMQGQSHYKNTTSLPWAPYDFKQYSQSQKRLTRLMCPLPGQNTRQCSRHLPRHRPPRQRPHLLPGAHHRHRNLAHTHSLVLYQAIRLFDGDIQARASAERIIPEVEESAMRLLAHVRFDLEFPAGELPLYPLAPTKNFWADWILQESARRTVLFCFFFLQAYRLVAGQKGLECDGRLGLCLSWTLSAHLWNAGTPVQFARAWRDKRHFVVTDAQFGEVLSEAEAGDVDRFGRMWISSLLGTEGGGGVVC</sequence>
<organism evidence="2">
    <name type="scientific">Metarhizium acridum (strain CQMa 102)</name>
    <dbReference type="NCBI Taxonomy" id="655827"/>
    <lineage>
        <taxon>Eukaryota</taxon>
        <taxon>Fungi</taxon>
        <taxon>Dikarya</taxon>
        <taxon>Ascomycota</taxon>
        <taxon>Pezizomycotina</taxon>
        <taxon>Sordariomycetes</taxon>
        <taxon>Hypocreomycetidae</taxon>
        <taxon>Hypocreales</taxon>
        <taxon>Clavicipitaceae</taxon>
        <taxon>Metarhizium</taxon>
    </lineage>
</organism>
<dbReference type="HOGENOM" id="CLU_1012231_0_0_1"/>
<name>E9E4V7_METAQ</name>
<evidence type="ECO:0000313" key="1">
    <source>
        <dbReference type="EMBL" id="EFY89130.1"/>
    </source>
</evidence>
<dbReference type="eggNOG" id="ENOG502S073">
    <property type="taxonomic scope" value="Eukaryota"/>
</dbReference>
<dbReference type="GeneID" id="19249216"/>
<dbReference type="STRING" id="655827.E9E4V7"/>
<dbReference type="AlphaFoldDB" id="E9E4V7"/>
<keyword evidence="2" id="KW-1185">Reference proteome</keyword>
<dbReference type="KEGG" id="maw:19249216"/>
<dbReference type="Proteomes" id="UP000002499">
    <property type="component" value="Unassembled WGS sequence"/>
</dbReference>
<evidence type="ECO:0000313" key="2">
    <source>
        <dbReference type="Proteomes" id="UP000002499"/>
    </source>
</evidence>
<dbReference type="RefSeq" id="XP_007811245.1">
    <property type="nucleotide sequence ID" value="XM_007813054.1"/>
</dbReference>
<dbReference type="OrthoDB" id="4216928at2759"/>
<dbReference type="EMBL" id="GL698503">
    <property type="protein sequence ID" value="EFY89130.1"/>
    <property type="molecule type" value="Genomic_DNA"/>
</dbReference>
<protein>
    <submittedName>
        <fullName evidence="1">C6 finger domain protein, putative</fullName>
    </submittedName>
</protein>
<accession>E9E4V7</accession>
<proteinExistence type="predicted"/>
<reference evidence="1 2" key="1">
    <citation type="journal article" date="2011" name="PLoS Genet.">
        <title>Genome sequencing and comparative transcriptomics of the model entomopathogenic fungi Metarhizium anisopliae and M. acridum.</title>
        <authorList>
            <person name="Gao Q."/>
            <person name="Jin K."/>
            <person name="Ying S.H."/>
            <person name="Zhang Y."/>
            <person name="Xiao G."/>
            <person name="Shang Y."/>
            <person name="Duan Z."/>
            <person name="Hu X."/>
            <person name="Xie X.Q."/>
            <person name="Zhou G."/>
            <person name="Peng G."/>
            <person name="Luo Z."/>
            <person name="Huang W."/>
            <person name="Wang B."/>
            <person name="Fang W."/>
            <person name="Wang S."/>
            <person name="Zhong Y."/>
            <person name="Ma L.J."/>
            <person name="St Leger R.J."/>
            <person name="Zhao G.P."/>
            <person name="Pei Y."/>
            <person name="Feng M.G."/>
            <person name="Xia Y."/>
            <person name="Wang C."/>
        </authorList>
    </citation>
    <scope>NUCLEOTIDE SEQUENCE [LARGE SCALE GENOMIC DNA]</scope>
    <source>
        <strain evidence="1 2">CQMa 102</strain>
    </source>
</reference>
<dbReference type="InParanoid" id="E9E4V7"/>